<feature type="region of interest" description="Disordered" evidence="1">
    <location>
        <begin position="14"/>
        <end position="44"/>
    </location>
</feature>
<comment type="caution">
    <text evidence="2">The sequence shown here is derived from an EMBL/GenBank/DDBJ whole genome shotgun (WGS) entry which is preliminary data.</text>
</comment>
<evidence type="ECO:0000313" key="2">
    <source>
        <dbReference type="EMBL" id="EKC72664.1"/>
    </source>
</evidence>
<sequence length="44" mass="4666">NWTLMIPKTEVDSNTALQGMNNPDPSGAIAKRPTPIGEFAPGNN</sequence>
<protein>
    <submittedName>
        <fullName evidence="2">Uncharacterized protein</fullName>
    </submittedName>
</protein>
<feature type="compositionally biased region" description="Polar residues" evidence="1">
    <location>
        <begin position="14"/>
        <end position="24"/>
    </location>
</feature>
<feature type="non-terminal residue" evidence="2">
    <location>
        <position position="1"/>
    </location>
</feature>
<dbReference type="EMBL" id="AJWY01004339">
    <property type="protein sequence ID" value="EKC72664.1"/>
    <property type="molecule type" value="Genomic_DNA"/>
</dbReference>
<evidence type="ECO:0000256" key="1">
    <source>
        <dbReference type="SAM" id="MobiDB-lite"/>
    </source>
</evidence>
<gene>
    <name evidence="2" type="ORF">LEA_06622</name>
</gene>
<accession>K1TYK1</accession>
<reference evidence="2" key="1">
    <citation type="journal article" date="2013" name="Environ. Microbiol.">
        <title>Microbiota from the distal guts of lean and obese adolescents exhibit partial functional redundancy besides clear differences in community structure.</title>
        <authorList>
            <person name="Ferrer M."/>
            <person name="Ruiz A."/>
            <person name="Lanza F."/>
            <person name="Haange S.B."/>
            <person name="Oberbach A."/>
            <person name="Till H."/>
            <person name="Bargiela R."/>
            <person name="Campoy C."/>
            <person name="Segura M.T."/>
            <person name="Richter M."/>
            <person name="von Bergen M."/>
            <person name="Seifert J."/>
            <person name="Suarez A."/>
        </authorList>
    </citation>
    <scope>NUCLEOTIDE SEQUENCE</scope>
</reference>
<name>K1TYK1_9ZZZZ</name>
<dbReference type="AlphaFoldDB" id="K1TYK1"/>
<proteinExistence type="predicted"/>
<organism evidence="2">
    <name type="scientific">human gut metagenome</name>
    <dbReference type="NCBI Taxonomy" id="408170"/>
    <lineage>
        <taxon>unclassified sequences</taxon>
        <taxon>metagenomes</taxon>
        <taxon>organismal metagenomes</taxon>
    </lineage>
</organism>